<name>A0A3N9XJR9_9ACTN</name>
<evidence type="ECO:0000313" key="1">
    <source>
        <dbReference type="EMBL" id="RQX13298.1"/>
    </source>
</evidence>
<reference evidence="1 2" key="1">
    <citation type="submission" date="2018-05" db="EMBL/GenBank/DDBJ databases">
        <title>Micromonospora from Atacama Desert.</title>
        <authorList>
            <person name="Carro L."/>
            <person name="Goodfellow M."/>
            <person name="Klenk H.-P."/>
        </authorList>
    </citation>
    <scope>NUCLEOTIDE SEQUENCE [LARGE SCALE GENOMIC DNA]</scope>
    <source>
        <strain evidence="1 2">LB32</strain>
    </source>
</reference>
<dbReference type="Proteomes" id="UP000266889">
    <property type="component" value="Unassembled WGS sequence"/>
</dbReference>
<accession>A0A3N9XJR9</accession>
<sequence length="145" mass="16209">MNGCLADINAGGSFYLSMPHGSGWIAIRDVADDSARVERRYDDVPEFGDSDDYRMYEAAAVVSDDWVMVGVATDESDAEQHLLLSTRTLRPQTVMDYGIDMPQNSIRSAGGDGRWMTHDADAGVVRLWQLREPHTDEIEGQLELW</sequence>
<keyword evidence="2" id="KW-1185">Reference proteome</keyword>
<dbReference type="OrthoDB" id="3281045at2"/>
<dbReference type="EMBL" id="QGSY01000092">
    <property type="protein sequence ID" value="RQX13298.1"/>
    <property type="molecule type" value="Genomic_DNA"/>
</dbReference>
<dbReference type="RefSeq" id="WP_124853923.1">
    <property type="nucleotide sequence ID" value="NZ_JBEXYX010000002.1"/>
</dbReference>
<evidence type="ECO:0008006" key="3">
    <source>
        <dbReference type="Google" id="ProtNLM"/>
    </source>
</evidence>
<dbReference type="AlphaFoldDB" id="A0A3N9XJR9"/>
<proteinExistence type="predicted"/>
<gene>
    <name evidence="1" type="ORF">DLJ58_04055</name>
</gene>
<evidence type="ECO:0000313" key="2">
    <source>
        <dbReference type="Proteomes" id="UP000266889"/>
    </source>
</evidence>
<protein>
    <recommendedName>
        <fullName evidence="3">WD40 repeat domain-containing protein</fullName>
    </recommendedName>
</protein>
<comment type="caution">
    <text evidence="1">The sequence shown here is derived from an EMBL/GenBank/DDBJ whole genome shotgun (WGS) entry which is preliminary data.</text>
</comment>
<organism evidence="1 2">
    <name type="scientific">Micromonospora arida</name>
    <dbReference type="NCBI Taxonomy" id="2203715"/>
    <lineage>
        <taxon>Bacteria</taxon>
        <taxon>Bacillati</taxon>
        <taxon>Actinomycetota</taxon>
        <taxon>Actinomycetes</taxon>
        <taxon>Micromonosporales</taxon>
        <taxon>Micromonosporaceae</taxon>
        <taxon>Micromonospora</taxon>
    </lineage>
</organism>